<dbReference type="RefSeq" id="WP_270057050.1">
    <property type="nucleotide sequence ID" value="NZ_CP115149.1"/>
</dbReference>
<keyword evidence="2" id="KW-1185">Reference proteome</keyword>
<dbReference type="EMBL" id="CP115149">
    <property type="protein sequence ID" value="WBL36527.1"/>
    <property type="molecule type" value="Genomic_DNA"/>
</dbReference>
<accession>A0ABY7M8B2</accession>
<reference evidence="1 2" key="1">
    <citation type="journal article" date="2023" name="ISME J.">
        <title>Thermophilic Dehalococcoidia with unusual traits shed light on an unexpected past.</title>
        <authorList>
            <person name="Palmer M."/>
            <person name="Covington J.K."/>
            <person name="Zhou E.M."/>
            <person name="Thomas S.C."/>
            <person name="Habib N."/>
            <person name="Seymour C.O."/>
            <person name="Lai D."/>
            <person name="Johnston J."/>
            <person name="Hashimi A."/>
            <person name="Jiao J.Y."/>
            <person name="Muok A.R."/>
            <person name="Liu L."/>
            <person name="Xian W.D."/>
            <person name="Zhi X.Y."/>
            <person name="Li M.M."/>
            <person name="Silva L.P."/>
            <person name="Bowen B.P."/>
            <person name="Louie K."/>
            <person name="Briegel A."/>
            <person name="Pett-Ridge J."/>
            <person name="Weber P.K."/>
            <person name="Tocheva E.I."/>
            <person name="Woyke T."/>
            <person name="Northen T.R."/>
            <person name="Mayali X."/>
            <person name="Li W.J."/>
            <person name="Hedlund B.P."/>
        </authorList>
    </citation>
    <scope>NUCLEOTIDE SEQUENCE [LARGE SCALE GENOMIC DNA]</scope>
    <source>
        <strain evidence="1 2">YIM 72310</strain>
    </source>
</reference>
<evidence type="ECO:0008006" key="3">
    <source>
        <dbReference type="Google" id="ProtNLM"/>
    </source>
</evidence>
<name>A0ABY7M8B2_9CHLR</name>
<protein>
    <recommendedName>
        <fullName evidence="3">Secreted protein</fullName>
    </recommendedName>
</protein>
<gene>
    <name evidence="1" type="ORF">O0235_02930</name>
</gene>
<dbReference type="Proteomes" id="UP001212803">
    <property type="component" value="Chromosome"/>
</dbReference>
<sequence>MLTVRRLVLLAVFGLGVLLGALPFPSRPGPAGAVTENVTLQVHPGPAAANAVLNCSWHGACTSPPTPGSALDWNNGPNADVRWRSWGWRSVGTGSVALGTIVQEQGMTCTAVAVSVKDVFNFPKGSVRYSHSGTWTPGWSFSIAGSPSWASTNVVVGFTLALENQTCINSGLWTAPHLHQDRVGTWWEVNWGNFLSPGSSYPVFSLANWQYRQSWTWNY</sequence>
<evidence type="ECO:0000313" key="2">
    <source>
        <dbReference type="Proteomes" id="UP001212803"/>
    </source>
</evidence>
<evidence type="ECO:0000313" key="1">
    <source>
        <dbReference type="EMBL" id="WBL36527.1"/>
    </source>
</evidence>
<proteinExistence type="predicted"/>
<organism evidence="1 2">
    <name type="scientific">Tepidiforma flava</name>
    <dbReference type="NCBI Taxonomy" id="3004094"/>
    <lineage>
        <taxon>Bacteria</taxon>
        <taxon>Bacillati</taxon>
        <taxon>Chloroflexota</taxon>
        <taxon>Tepidiformia</taxon>
        <taxon>Tepidiformales</taxon>
        <taxon>Tepidiformaceae</taxon>
        <taxon>Tepidiforma</taxon>
    </lineage>
</organism>